<proteinExistence type="predicted"/>
<dbReference type="Proteomes" id="UP000826212">
    <property type="component" value="Chromosome"/>
</dbReference>
<dbReference type="EMBL" id="CP081303">
    <property type="protein sequence ID" value="QZE15668.1"/>
    <property type="molecule type" value="Genomic_DNA"/>
</dbReference>
<accession>A0AC61NJF9</accession>
<evidence type="ECO:0000313" key="1">
    <source>
        <dbReference type="EMBL" id="QZE15668.1"/>
    </source>
</evidence>
<gene>
    <name evidence="1" type="ORF">K4L44_07500</name>
</gene>
<organism evidence="1 2">
    <name type="scientific">Halosquirtibacter laminarini</name>
    <dbReference type="NCBI Taxonomy" id="3374600"/>
    <lineage>
        <taxon>Bacteria</taxon>
        <taxon>Pseudomonadati</taxon>
        <taxon>Bacteroidota</taxon>
        <taxon>Bacteroidia</taxon>
        <taxon>Marinilabiliales</taxon>
        <taxon>Prolixibacteraceae</taxon>
        <taxon>Halosquirtibacter</taxon>
    </lineage>
</organism>
<protein>
    <submittedName>
        <fullName evidence="1">Uncharacterized protein</fullName>
    </submittedName>
</protein>
<name>A0AC61NJF9_9BACT</name>
<reference evidence="1" key="1">
    <citation type="submission" date="2021-08" db="EMBL/GenBank/DDBJ databases">
        <title>Novel anaerobic bacterium isolated from sea squirt in East Sea, Republic of Korea.</title>
        <authorList>
            <person name="Nguyen T.H."/>
            <person name="Li Z."/>
            <person name="Lee Y.-J."/>
            <person name="Ko J."/>
            <person name="Kim S.-G."/>
        </authorList>
    </citation>
    <scope>NUCLEOTIDE SEQUENCE</scope>
    <source>
        <strain evidence="1">KCTC 25031</strain>
    </source>
</reference>
<keyword evidence="2" id="KW-1185">Reference proteome</keyword>
<sequence length="301" mass="35156">MKGEQKTLARKLFRLKIHESDGNAFEDLFTQIMNYAEPDFQQIKPWGNIGDRKNDGYIRSKGVFFQVYAPIDIIKSYPDTVKKLIVDFNGLLSHKQWKPIREFYFVVNDKYKGVNPDATATLDDLIFKNKLLKGKIITPKDLERILFSLNDDEIFDIVGILPNLENINIDFSVITEVISHIKKLPFTSLPEKLTLPDWNEKINFNNLNDNTRLILNNASMNLGDLNEYLSEDPFLGEELQIRMVEIYQTLKIEYQGDDLFWNIVKKCCPRLENQFISSISVIMAKYFECCDIFEEPIKIYK</sequence>
<evidence type="ECO:0000313" key="2">
    <source>
        <dbReference type="Proteomes" id="UP000826212"/>
    </source>
</evidence>